<dbReference type="Proteomes" id="UP000007819">
    <property type="component" value="Chromosome X"/>
</dbReference>
<keyword evidence="2" id="KW-1185">Reference proteome</keyword>
<dbReference type="RefSeq" id="XP_008184564.1">
    <property type="nucleotide sequence ID" value="XM_008186342.3"/>
</dbReference>
<evidence type="ECO:0008006" key="3">
    <source>
        <dbReference type="Google" id="ProtNLM"/>
    </source>
</evidence>
<dbReference type="SUPFAM" id="SSF55729">
    <property type="entry name" value="Acyl-CoA N-acyltransferases (Nat)"/>
    <property type="match status" value="1"/>
</dbReference>
<dbReference type="Gene3D" id="3.40.630.30">
    <property type="match status" value="2"/>
</dbReference>
<accession>A0A8R2F9X5</accession>
<sequence length="238" mass="27595">MVESGPNNMLMQDWEDDYLIETTIESPRVWTTLNDKIEIQELKSDRFDEVLKMIEEHYIYDEPLIQSSQMHTDNGSVEEYLYLVHTWMKDTLSTVAVEQDTGNLVGFLVCRFNEIHNKDPEFSKDRVYEGIGTELLRNVMERQLPEYGWFDIEVISGVFTDKVSQHIAASLGMVTLYEFVYSAWTTTNKTTGEEVEFFKEIVRENYSAKVMSVKFGASSSVHSGRQSNMIDEHDNIIL</sequence>
<evidence type="ECO:0000313" key="1">
    <source>
        <dbReference type="EnsemblMetazoa" id="XP_008184564.1"/>
    </source>
</evidence>
<organism evidence="1 2">
    <name type="scientific">Acyrthosiphon pisum</name>
    <name type="common">Pea aphid</name>
    <dbReference type="NCBI Taxonomy" id="7029"/>
    <lineage>
        <taxon>Eukaryota</taxon>
        <taxon>Metazoa</taxon>
        <taxon>Ecdysozoa</taxon>
        <taxon>Arthropoda</taxon>
        <taxon>Hexapoda</taxon>
        <taxon>Insecta</taxon>
        <taxon>Pterygota</taxon>
        <taxon>Neoptera</taxon>
        <taxon>Paraneoptera</taxon>
        <taxon>Hemiptera</taxon>
        <taxon>Sternorrhyncha</taxon>
        <taxon>Aphidomorpha</taxon>
        <taxon>Aphidoidea</taxon>
        <taxon>Aphididae</taxon>
        <taxon>Macrosiphini</taxon>
        <taxon>Acyrthosiphon</taxon>
    </lineage>
</organism>
<proteinExistence type="predicted"/>
<dbReference type="OrthoDB" id="6588672at2759"/>
<evidence type="ECO:0000313" key="2">
    <source>
        <dbReference type="Proteomes" id="UP000007819"/>
    </source>
</evidence>
<dbReference type="AlphaFoldDB" id="A0A8R2F9X5"/>
<protein>
    <recommendedName>
        <fullName evidence="3">N-acetyltransferase domain-containing protein</fullName>
    </recommendedName>
</protein>
<reference evidence="1" key="2">
    <citation type="submission" date="2022-06" db="UniProtKB">
        <authorList>
            <consortium name="EnsemblMetazoa"/>
        </authorList>
    </citation>
    <scope>IDENTIFICATION</scope>
</reference>
<dbReference type="GeneID" id="100574978"/>
<dbReference type="KEGG" id="api:100574978"/>
<name>A0A8R2F9X5_ACYPI</name>
<dbReference type="InterPro" id="IPR016181">
    <property type="entry name" value="Acyl_CoA_acyltransferase"/>
</dbReference>
<reference evidence="2" key="1">
    <citation type="submission" date="2010-06" db="EMBL/GenBank/DDBJ databases">
        <authorList>
            <person name="Jiang H."/>
            <person name="Abraham K."/>
            <person name="Ali S."/>
            <person name="Alsbrooks S.L."/>
            <person name="Anim B.N."/>
            <person name="Anosike U.S."/>
            <person name="Attaway T."/>
            <person name="Bandaranaike D.P."/>
            <person name="Battles P.K."/>
            <person name="Bell S.N."/>
            <person name="Bell A.V."/>
            <person name="Beltran B."/>
            <person name="Bickham C."/>
            <person name="Bustamante Y."/>
            <person name="Caleb T."/>
            <person name="Canada A."/>
            <person name="Cardenas V."/>
            <person name="Carter K."/>
            <person name="Chacko J."/>
            <person name="Chandrabose M.N."/>
            <person name="Chavez D."/>
            <person name="Chavez A."/>
            <person name="Chen L."/>
            <person name="Chu H.-S."/>
            <person name="Claassen K.J."/>
            <person name="Cockrell R."/>
            <person name="Collins M."/>
            <person name="Cooper J.A."/>
            <person name="Cree A."/>
            <person name="Curry S.M."/>
            <person name="Da Y."/>
            <person name="Dao M.D."/>
            <person name="Das B."/>
            <person name="Davila M.-L."/>
            <person name="Davy-Carroll L."/>
            <person name="Denson S."/>
            <person name="Dinh H."/>
            <person name="Ebong V.E."/>
            <person name="Edwards J.R."/>
            <person name="Egan A."/>
            <person name="El-Daye J."/>
            <person name="Escobedo L."/>
            <person name="Fernandez S."/>
            <person name="Fernando P.R."/>
            <person name="Flagg N."/>
            <person name="Forbes L.D."/>
            <person name="Fowler R.G."/>
            <person name="Fu Q."/>
            <person name="Gabisi R.A."/>
            <person name="Ganer J."/>
            <person name="Garbino Pronczuk A."/>
            <person name="Garcia R.M."/>
            <person name="Garner T."/>
            <person name="Garrett T.E."/>
            <person name="Gonzalez D.A."/>
            <person name="Hamid H."/>
            <person name="Hawkins E.S."/>
            <person name="Hirani K."/>
            <person name="Hogues M.E."/>
            <person name="Hollins B."/>
            <person name="Hsiao C.-H."/>
            <person name="Jabil R."/>
            <person name="James M.L."/>
            <person name="Jhangiani S.N."/>
            <person name="Johnson B."/>
            <person name="Johnson Q."/>
            <person name="Joshi V."/>
            <person name="Kalu J.B."/>
            <person name="Kam C."/>
            <person name="Kashfia A."/>
            <person name="Keebler J."/>
            <person name="Kisamo H."/>
            <person name="Kovar C.L."/>
            <person name="Lago L.A."/>
            <person name="Lai C.-Y."/>
            <person name="Laidlaw J."/>
            <person name="Lara F."/>
            <person name="Le T.-K."/>
            <person name="Lee S.L."/>
            <person name="Legall F.H."/>
            <person name="Lemon S.J."/>
            <person name="Lewis L.R."/>
            <person name="Li B."/>
            <person name="Liu Y."/>
            <person name="Liu Y.-S."/>
            <person name="Lopez J."/>
            <person name="Lozado R.J."/>
            <person name="Lu J."/>
            <person name="Madu R.C."/>
            <person name="Maheshwari M."/>
            <person name="Maheshwari R."/>
            <person name="Malloy K."/>
            <person name="Martinez E."/>
            <person name="Mathew T."/>
            <person name="Mercado I.C."/>
            <person name="Mercado C."/>
            <person name="Meyer B."/>
            <person name="Montgomery K."/>
            <person name="Morgan M.B."/>
            <person name="Munidasa M."/>
            <person name="Nazareth L.V."/>
            <person name="Nelson J."/>
            <person name="Ng B.M."/>
            <person name="Nguyen N.B."/>
            <person name="Nguyen P.Q."/>
            <person name="Nguyen T."/>
            <person name="Obregon M."/>
            <person name="Okwuonu G.O."/>
            <person name="Onwere C.G."/>
            <person name="Orozco G."/>
            <person name="Parra A."/>
            <person name="Patel S."/>
            <person name="Patil S."/>
            <person name="Perez A."/>
            <person name="Perez Y."/>
            <person name="Pham C."/>
            <person name="Primus E.L."/>
            <person name="Pu L.-L."/>
            <person name="Puazo M."/>
            <person name="Qin X."/>
            <person name="Quiroz J.B."/>
            <person name="Reese J."/>
            <person name="Richards S."/>
            <person name="Rives C.M."/>
            <person name="Robberts R."/>
            <person name="Ruiz S.J."/>
            <person name="Ruiz M.J."/>
            <person name="Santibanez J."/>
            <person name="Schneider B.W."/>
            <person name="Sisson I."/>
            <person name="Smith M."/>
            <person name="Sodergren E."/>
            <person name="Song X.-Z."/>
            <person name="Song B.B."/>
            <person name="Summersgill H."/>
            <person name="Thelus R."/>
            <person name="Thornton R.D."/>
            <person name="Trejos Z.Y."/>
            <person name="Usmani K."/>
            <person name="Vattathil S."/>
            <person name="Villasana D."/>
            <person name="Walker D.L."/>
            <person name="Wang S."/>
            <person name="Wang K."/>
            <person name="White C.S."/>
            <person name="Williams A.C."/>
            <person name="Williamson J."/>
            <person name="Wilson K."/>
            <person name="Woghiren I.O."/>
            <person name="Woodworth J.R."/>
            <person name="Worley K.C."/>
            <person name="Wright R.A."/>
            <person name="Wu W."/>
            <person name="Young L."/>
            <person name="Zhang L."/>
            <person name="Zhang J."/>
            <person name="Zhu Y."/>
            <person name="Muzny D.M."/>
            <person name="Weinstock G."/>
            <person name="Gibbs R.A."/>
        </authorList>
    </citation>
    <scope>NUCLEOTIDE SEQUENCE [LARGE SCALE GENOMIC DNA]</scope>
    <source>
        <strain evidence="2">LSR1</strain>
    </source>
</reference>
<dbReference type="EnsemblMetazoa" id="XM_008186342.3">
    <property type="protein sequence ID" value="XP_008184564.1"/>
    <property type="gene ID" value="LOC100574978"/>
</dbReference>